<dbReference type="EMBL" id="JANSHE010006233">
    <property type="protein sequence ID" value="KAJ2967723.1"/>
    <property type="molecule type" value="Genomic_DNA"/>
</dbReference>
<protein>
    <submittedName>
        <fullName evidence="1">Uncharacterized protein</fullName>
    </submittedName>
</protein>
<reference evidence="1" key="1">
    <citation type="submission" date="2022-08" db="EMBL/GenBank/DDBJ databases">
        <title>Genome Sequence of Pycnoporus sanguineus.</title>
        <authorList>
            <person name="Buettner E."/>
        </authorList>
    </citation>
    <scope>NUCLEOTIDE SEQUENCE</scope>
    <source>
        <strain evidence="1">CG-C14</strain>
    </source>
</reference>
<comment type="caution">
    <text evidence="1">The sequence shown here is derived from an EMBL/GenBank/DDBJ whole genome shotgun (WGS) entry which is preliminary data.</text>
</comment>
<sequence length="404" mass="44702">MAVTWVTSPFHYVLAKCRRLSWECAPCIFHPLTVYRSTSLSAMSVLFWDKLHRLGLMSVAYLSPPSCKSFVFTSAMSAARSSKPSVGKSPASTSPPEAPPYPFNKPDADLVLRSSDNVEFRVRSHILIEASPVFESMLASSQSAAEADAVNTCRTIDVAEDSAIIEALLRLCYPVVNDAVFWSKMGAKKAESVLRAARKYSMDLATLLVDHINSLAVTSPLAVWAIGCRLRLEETAARAAQRSLWYSRFNLSSVDPEDLEGVSAGQYFRLHTYQRTRGKISDQKYRFVDATPLQKLASPPPREQPQPEHPLIHIPSPDLICLSCDDTEFRVRKEPLCAVSPVIRALVMTAERSLTRAPSPSPSLSSSDSDMLCDVNQRLPIFLRSSRYRGCPRRHATVSDAGPP</sequence>
<gene>
    <name evidence="1" type="ORF">NUW54_g13427</name>
</gene>
<evidence type="ECO:0000313" key="2">
    <source>
        <dbReference type="Proteomes" id="UP001144978"/>
    </source>
</evidence>
<accession>A0ACC1MM03</accession>
<organism evidence="1 2">
    <name type="scientific">Trametes sanguinea</name>
    <dbReference type="NCBI Taxonomy" id="158606"/>
    <lineage>
        <taxon>Eukaryota</taxon>
        <taxon>Fungi</taxon>
        <taxon>Dikarya</taxon>
        <taxon>Basidiomycota</taxon>
        <taxon>Agaricomycotina</taxon>
        <taxon>Agaricomycetes</taxon>
        <taxon>Polyporales</taxon>
        <taxon>Polyporaceae</taxon>
        <taxon>Trametes</taxon>
    </lineage>
</organism>
<proteinExistence type="predicted"/>
<keyword evidence="2" id="KW-1185">Reference proteome</keyword>
<evidence type="ECO:0000313" key="1">
    <source>
        <dbReference type="EMBL" id="KAJ2967723.1"/>
    </source>
</evidence>
<dbReference type="Proteomes" id="UP001144978">
    <property type="component" value="Unassembled WGS sequence"/>
</dbReference>
<name>A0ACC1MM03_9APHY</name>